<evidence type="ECO:0000256" key="1">
    <source>
        <dbReference type="SAM" id="MobiDB-lite"/>
    </source>
</evidence>
<proteinExistence type="predicted"/>
<feature type="region of interest" description="Disordered" evidence="1">
    <location>
        <begin position="167"/>
        <end position="198"/>
    </location>
</feature>
<evidence type="ECO:0000313" key="2">
    <source>
        <dbReference type="EMBL" id="MBB5053964.1"/>
    </source>
</evidence>
<reference evidence="2 3" key="1">
    <citation type="submission" date="2020-08" db="EMBL/GenBank/DDBJ databases">
        <title>Genomic Encyclopedia of Type Strains, Phase IV (KMG-IV): sequencing the most valuable type-strain genomes for metagenomic binning, comparative biology and taxonomic classification.</title>
        <authorList>
            <person name="Goeker M."/>
        </authorList>
    </citation>
    <scope>NUCLEOTIDE SEQUENCE [LARGE SCALE GENOMIC DNA]</scope>
    <source>
        <strain evidence="2 3">DSM 17498</strain>
    </source>
</reference>
<evidence type="ECO:0000313" key="3">
    <source>
        <dbReference type="Proteomes" id="UP000521227"/>
    </source>
</evidence>
<dbReference type="Proteomes" id="UP000521227">
    <property type="component" value="Unassembled WGS sequence"/>
</dbReference>
<sequence>MTARCVLIIPDAGPINSLWVAGEMPLLAKLGMPVVLIDQVYAELTSDPENYLKDREVKAFVEAHPKVFTIEETNVGKMAAALRAQGTFKTGQSLGEAAIADFFQHGLEKYVRDDQAALLLFEDADFRSVKVIRRPRNVHLSSTVSWLRGLQDLGIVASADDIIRAMTHPADPTKRPRRFTDLPDGTDESAEIGSSWRP</sequence>
<organism evidence="2 3">
    <name type="scientific">Afipia massiliensis</name>
    <dbReference type="NCBI Taxonomy" id="211460"/>
    <lineage>
        <taxon>Bacteria</taxon>
        <taxon>Pseudomonadati</taxon>
        <taxon>Pseudomonadota</taxon>
        <taxon>Alphaproteobacteria</taxon>
        <taxon>Hyphomicrobiales</taxon>
        <taxon>Nitrobacteraceae</taxon>
        <taxon>Afipia</taxon>
    </lineage>
</organism>
<comment type="caution">
    <text evidence="2">The sequence shown here is derived from an EMBL/GenBank/DDBJ whole genome shotgun (WGS) entry which is preliminary data.</text>
</comment>
<protein>
    <submittedName>
        <fullName evidence="2">Uncharacterized protein</fullName>
    </submittedName>
</protein>
<accession>A0A840N5T4</accession>
<dbReference type="AlphaFoldDB" id="A0A840N5T4"/>
<gene>
    <name evidence="2" type="ORF">HNQ36_003964</name>
</gene>
<dbReference type="EMBL" id="JACHIJ010000005">
    <property type="protein sequence ID" value="MBB5053964.1"/>
    <property type="molecule type" value="Genomic_DNA"/>
</dbReference>
<feature type="compositionally biased region" description="Basic and acidic residues" evidence="1">
    <location>
        <begin position="171"/>
        <end position="181"/>
    </location>
</feature>
<name>A0A840N5T4_9BRAD</name>
<dbReference type="RefSeq" id="WP_184087685.1">
    <property type="nucleotide sequence ID" value="NZ_JACHIJ010000005.1"/>
</dbReference>